<feature type="signal peptide" evidence="1">
    <location>
        <begin position="1"/>
        <end position="27"/>
    </location>
</feature>
<comment type="caution">
    <text evidence="2">The sequence shown here is derived from an EMBL/GenBank/DDBJ whole genome shotgun (WGS) entry which is preliminary data.</text>
</comment>
<dbReference type="EMBL" id="CAKOFQ010006669">
    <property type="protein sequence ID" value="CAH1957257.1"/>
    <property type="molecule type" value="Genomic_DNA"/>
</dbReference>
<sequence length="124" mass="14205">MQYSQKKMFSYLTILAVLIILLQSVHVDTVLNDTAESSNNPFLSDHCFDYLILLIDNTGDIHLYKFCQTYIDCCTVSALSKNRGCRVQTRVTQSQGVPSGRCHELCEGHFWGRQQGRTRRRRGS</sequence>
<proteinExistence type="predicted"/>
<evidence type="ECO:0000313" key="3">
    <source>
        <dbReference type="Proteomes" id="UP001152888"/>
    </source>
</evidence>
<dbReference type="Proteomes" id="UP001152888">
    <property type="component" value="Unassembled WGS sequence"/>
</dbReference>
<gene>
    <name evidence="2" type="ORF">ACAOBT_LOCUS1991</name>
</gene>
<name>A0A9P0JPG1_ACAOB</name>
<evidence type="ECO:0000313" key="2">
    <source>
        <dbReference type="EMBL" id="CAH1957257.1"/>
    </source>
</evidence>
<evidence type="ECO:0000256" key="1">
    <source>
        <dbReference type="SAM" id="SignalP"/>
    </source>
</evidence>
<keyword evidence="3" id="KW-1185">Reference proteome</keyword>
<reference evidence="2" key="1">
    <citation type="submission" date="2022-03" db="EMBL/GenBank/DDBJ databases">
        <authorList>
            <person name="Sayadi A."/>
        </authorList>
    </citation>
    <scope>NUCLEOTIDE SEQUENCE</scope>
</reference>
<feature type="chain" id="PRO_5040165989" evidence="1">
    <location>
        <begin position="28"/>
        <end position="124"/>
    </location>
</feature>
<dbReference type="AlphaFoldDB" id="A0A9P0JPG1"/>
<protein>
    <submittedName>
        <fullName evidence="2">Uncharacterized protein</fullName>
    </submittedName>
</protein>
<keyword evidence="1" id="KW-0732">Signal</keyword>
<organism evidence="2 3">
    <name type="scientific">Acanthoscelides obtectus</name>
    <name type="common">Bean weevil</name>
    <name type="synonym">Bruchus obtectus</name>
    <dbReference type="NCBI Taxonomy" id="200917"/>
    <lineage>
        <taxon>Eukaryota</taxon>
        <taxon>Metazoa</taxon>
        <taxon>Ecdysozoa</taxon>
        <taxon>Arthropoda</taxon>
        <taxon>Hexapoda</taxon>
        <taxon>Insecta</taxon>
        <taxon>Pterygota</taxon>
        <taxon>Neoptera</taxon>
        <taxon>Endopterygota</taxon>
        <taxon>Coleoptera</taxon>
        <taxon>Polyphaga</taxon>
        <taxon>Cucujiformia</taxon>
        <taxon>Chrysomeloidea</taxon>
        <taxon>Chrysomelidae</taxon>
        <taxon>Bruchinae</taxon>
        <taxon>Bruchini</taxon>
        <taxon>Acanthoscelides</taxon>
    </lineage>
</organism>
<accession>A0A9P0JPG1</accession>